<dbReference type="Gene3D" id="3.40.50.300">
    <property type="entry name" value="P-loop containing nucleotide triphosphate hydrolases"/>
    <property type="match status" value="1"/>
</dbReference>
<dbReference type="GO" id="GO:0043531">
    <property type="term" value="F:ADP binding"/>
    <property type="evidence" value="ECO:0007669"/>
    <property type="project" value="InterPro"/>
</dbReference>
<evidence type="ECO:0000313" key="4">
    <source>
        <dbReference type="Proteomes" id="UP000215199"/>
    </source>
</evidence>
<proteinExistence type="predicted"/>
<name>A0A229SPC7_9PSEU</name>
<organism evidence="3 4">
    <name type="scientific">Amycolatopsis vastitatis</name>
    <dbReference type="NCBI Taxonomy" id="1905142"/>
    <lineage>
        <taxon>Bacteria</taxon>
        <taxon>Bacillati</taxon>
        <taxon>Actinomycetota</taxon>
        <taxon>Actinomycetes</taxon>
        <taxon>Pseudonocardiales</taxon>
        <taxon>Pseudonocardiaceae</taxon>
        <taxon>Amycolatopsis</taxon>
    </lineage>
</organism>
<dbReference type="SUPFAM" id="SSF48452">
    <property type="entry name" value="TPR-like"/>
    <property type="match status" value="1"/>
</dbReference>
<reference evidence="4" key="1">
    <citation type="submission" date="2017-07" db="EMBL/GenBank/DDBJ databases">
        <title>Comparative genome mining reveals phylogenetic distribution patterns of secondary metabolites in Amycolatopsis.</title>
        <authorList>
            <person name="Adamek M."/>
            <person name="Alanjary M."/>
            <person name="Sales-Ortells H."/>
            <person name="Goodfellow M."/>
            <person name="Bull A.T."/>
            <person name="Kalinowski J."/>
            <person name="Ziemert N."/>
        </authorList>
    </citation>
    <scope>NUCLEOTIDE SEQUENCE [LARGE SCALE GENOMIC DNA]</scope>
    <source>
        <strain evidence="4">H5</strain>
    </source>
</reference>
<dbReference type="PANTHER" id="PTHR47691">
    <property type="entry name" value="REGULATOR-RELATED"/>
    <property type="match status" value="1"/>
</dbReference>
<dbReference type="InterPro" id="IPR041617">
    <property type="entry name" value="TPR_MalT"/>
</dbReference>
<dbReference type="SUPFAM" id="SSF52540">
    <property type="entry name" value="P-loop containing nucleoside triphosphate hydrolases"/>
    <property type="match status" value="1"/>
</dbReference>
<feature type="domain" description="MalT-like TPR region" evidence="2">
    <location>
        <begin position="461"/>
        <end position="652"/>
    </location>
</feature>
<dbReference type="Proteomes" id="UP000215199">
    <property type="component" value="Unassembled WGS sequence"/>
</dbReference>
<evidence type="ECO:0000313" key="3">
    <source>
        <dbReference type="EMBL" id="OXM60521.1"/>
    </source>
</evidence>
<dbReference type="Pfam" id="PF00931">
    <property type="entry name" value="NB-ARC"/>
    <property type="match status" value="1"/>
</dbReference>
<dbReference type="AlphaFoldDB" id="A0A229SPC7"/>
<dbReference type="OrthoDB" id="581105at2"/>
<protein>
    <submittedName>
        <fullName evidence="3">Uncharacterized protein</fullName>
    </submittedName>
</protein>
<accession>A0A229SPC7</accession>
<keyword evidence="4" id="KW-1185">Reference proteome</keyword>
<dbReference type="InterPro" id="IPR027417">
    <property type="entry name" value="P-loop_NTPase"/>
</dbReference>
<dbReference type="RefSeq" id="WP_093953197.1">
    <property type="nucleotide sequence ID" value="NZ_NMUL01000059.1"/>
</dbReference>
<comment type="caution">
    <text evidence="3">The sequence shown here is derived from an EMBL/GenBank/DDBJ whole genome shotgun (WGS) entry which is preliminary data.</text>
</comment>
<gene>
    <name evidence="3" type="ORF">CF165_42150</name>
</gene>
<dbReference type="InterPro" id="IPR002182">
    <property type="entry name" value="NB-ARC"/>
</dbReference>
<dbReference type="PRINTS" id="PR00364">
    <property type="entry name" value="DISEASERSIST"/>
</dbReference>
<evidence type="ECO:0000259" key="1">
    <source>
        <dbReference type="Pfam" id="PF00931"/>
    </source>
</evidence>
<dbReference type="EMBL" id="NMUL01000059">
    <property type="protein sequence ID" value="OXM60521.1"/>
    <property type="molecule type" value="Genomic_DNA"/>
</dbReference>
<evidence type="ECO:0000259" key="2">
    <source>
        <dbReference type="Pfam" id="PF17874"/>
    </source>
</evidence>
<dbReference type="InterPro" id="IPR011990">
    <property type="entry name" value="TPR-like_helical_dom_sf"/>
</dbReference>
<dbReference type="InterPro" id="IPR019734">
    <property type="entry name" value="TPR_rpt"/>
</dbReference>
<feature type="domain" description="NB-ARC" evidence="1">
    <location>
        <begin position="40"/>
        <end position="186"/>
    </location>
</feature>
<dbReference type="Gene3D" id="1.25.40.10">
    <property type="entry name" value="Tetratricopeptide repeat domain"/>
    <property type="match status" value="1"/>
</dbReference>
<dbReference type="Pfam" id="PF17874">
    <property type="entry name" value="TPR_MalT"/>
    <property type="match status" value="1"/>
</dbReference>
<dbReference type="PANTHER" id="PTHR47691:SF3">
    <property type="entry name" value="HTH-TYPE TRANSCRIPTIONAL REGULATOR RV0890C-RELATED"/>
    <property type="match status" value="1"/>
</dbReference>
<sequence>MLRQLPLAIKDFTGRAEHIAALDALLPAEGEGSGTGAVVISAVDGTAGIGKTTLALWWAHRVQCRFPDGTLHVNLRGYGAGDPATPGEVLEGFLRALGLRAEQIPVGVEAQSGLFRSLLAGRRMLIVLDNANHADQVRPLLPGTPGCVVVVTSRESLTGLVVTEAATRLTLDLLSEAEAVELVASILGPVRAAAEPDAIRELVRYCARLPLALRIAASQATNPRVTVGDVVGELADERLRLDALSWDADERAAVRAVFDWSYRRLSAEPARVFRRLGLHPGEEFSVEAAAAVAELDLPEARRVLAVLAAAHMIEPAAGRRRYRFHDLLRAYAADRAERDDAPAEREGARTALLTWYAHHAKTALRILFPAHRDWDPALRLTTHACPEIRLSGREETWAWTDLEVDNLVAATRAADQHDEKPLTLLLVTTTAMILHRRGRWDDLFDLYSRALKAARRSGDRLAEIEVLINLGETYKLLDRWEDATGVLETAVEMARDLEDPGRQASALLELGHGWLVQRQCAQARTYLLAALPLAPGAQHGRIEAQIEMVLAAVCRRLGEYPEALRHARRGLALSREADDREGEVGCLCLLALIHHTTGDHQRAIELCEQALRVVSRRFFPTSVASALDTLGGVLRDTGDTARALECWREALRIYDDCSPEEGAREDLRERLHALELAPERPL</sequence>
<dbReference type="SMART" id="SM00028">
    <property type="entry name" value="TPR"/>
    <property type="match status" value="5"/>
</dbReference>